<dbReference type="EMBL" id="DTMF01000335">
    <property type="protein sequence ID" value="HGF35477.1"/>
    <property type="molecule type" value="Genomic_DNA"/>
</dbReference>
<dbReference type="Pfam" id="PF08448">
    <property type="entry name" value="PAS_4"/>
    <property type="match status" value="1"/>
</dbReference>
<dbReference type="PANTHER" id="PTHR44757:SF2">
    <property type="entry name" value="BIOFILM ARCHITECTURE MAINTENANCE PROTEIN MBAA"/>
    <property type="match status" value="1"/>
</dbReference>
<evidence type="ECO:0000313" key="3">
    <source>
        <dbReference type="EMBL" id="HGF35477.1"/>
    </source>
</evidence>
<dbReference type="InterPro" id="IPR013656">
    <property type="entry name" value="PAS_4"/>
</dbReference>
<evidence type="ECO:0000259" key="1">
    <source>
        <dbReference type="PROSITE" id="PS50112"/>
    </source>
</evidence>
<dbReference type="PROSITE" id="PS50113">
    <property type="entry name" value="PAC"/>
    <property type="match status" value="1"/>
</dbReference>
<dbReference type="PANTHER" id="PTHR44757">
    <property type="entry name" value="DIGUANYLATE CYCLASE DGCP"/>
    <property type="match status" value="1"/>
</dbReference>
<feature type="domain" description="PAS" evidence="1">
    <location>
        <begin position="24"/>
        <end position="88"/>
    </location>
</feature>
<proteinExistence type="predicted"/>
<dbReference type="InterPro" id="IPR052155">
    <property type="entry name" value="Biofilm_reg_signaling"/>
</dbReference>
<gene>
    <name evidence="3" type="ORF">ENW96_14040</name>
</gene>
<evidence type="ECO:0000259" key="2">
    <source>
        <dbReference type="PROSITE" id="PS50113"/>
    </source>
</evidence>
<dbReference type="AlphaFoldDB" id="A0A7C3UZT4"/>
<dbReference type="InterPro" id="IPR000700">
    <property type="entry name" value="PAS-assoc_C"/>
</dbReference>
<name>A0A7C3UZT4_9BACT</name>
<dbReference type="InterPro" id="IPR000014">
    <property type="entry name" value="PAS"/>
</dbReference>
<dbReference type="NCBIfam" id="TIGR00229">
    <property type="entry name" value="sensory_box"/>
    <property type="match status" value="1"/>
</dbReference>
<dbReference type="CDD" id="cd00130">
    <property type="entry name" value="PAS"/>
    <property type="match status" value="1"/>
</dbReference>
<reference evidence="3" key="1">
    <citation type="journal article" date="2020" name="mSystems">
        <title>Genome- and Community-Level Interaction Insights into Carbon Utilization and Element Cycling Functions of Hydrothermarchaeota in Hydrothermal Sediment.</title>
        <authorList>
            <person name="Zhou Z."/>
            <person name="Liu Y."/>
            <person name="Xu W."/>
            <person name="Pan J."/>
            <person name="Luo Z.H."/>
            <person name="Li M."/>
        </authorList>
    </citation>
    <scope>NUCLEOTIDE SEQUENCE [LARGE SCALE GENOMIC DNA]</scope>
    <source>
        <strain evidence="3">SpSt-897</strain>
    </source>
</reference>
<organism evidence="3">
    <name type="scientific">Desulfobacca acetoxidans</name>
    <dbReference type="NCBI Taxonomy" id="60893"/>
    <lineage>
        <taxon>Bacteria</taxon>
        <taxon>Pseudomonadati</taxon>
        <taxon>Thermodesulfobacteriota</taxon>
        <taxon>Desulfobaccia</taxon>
        <taxon>Desulfobaccales</taxon>
        <taxon>Desulfobaccaceae</taxon>
        <taxon>Desulfobacca</taxon>
    </lineage>
</organism>
<sequence>MTDSEKKRGLPLTSPLPTAWLCQQIVAEARDAVIFADTEGIIRLWNRGAEEIFGHPAAAALGRPLDLIIPEFLRERHNQGYRRVMATGRSKYSRDLLAVPALRQDGAQISVEFTIILVQDPEGRLAGAAAIIRDVTDRWRKDQELHQRLAQLEARLTELSS</sequence>
<dbReference type="Gene3D" id="3.30.450.20">
    <property type="entry name" value="PAS domain"/>
    <property type="match status" value="1"/>
</dbReference>
<comment type="caution">
    <text evidence="3">The sequence shown here is derived from an EMBL/GenBank/DDBJ whole genome shotgun (WGS) entry which is preliminary data.</text>
</comment>
<protein>
    <submittedName>
        <fullName evidence="3">PAS domain S-box protein</fullName>
    </submittedName>
</protein>
<dbReference type="SMART" id="SM00091">
    <property type="entry name" value="PAS"/>
    <property type="match status" value="1"/>
</dbReference>
<dbReference type="SUPFAM" id="SSF55785">
    <property type="entry name" value="PYP-like sensor domain (PAS domain)"/>
    <property type="match status" value="1"/>
</dbReference>
<accession>A0A7C3UZT4</accession>
<feature type="domain" description="PAC" evidence="2">
    <location>
        <begin position="95"/>
        <end position="147"/>
    </location>
</feature>
<dbReference type="InterPro" id="IPR035965">
    <property type="entry name" value="PAS-like_dom_sf"/>
</dbReference>
<dbReference type="PROSITE" id="PS50112">
    <property type="entry name" value="PAS"/>
    <property type="match status" value="1"/>
</dbReference>